<dbReference type="InterPro" id="IPR013552">
    <property type="entry name" value="Thioester_dom"/>
</dbReference>
<dbReference type="InterPro" id="IPR019931">
    <property type="entry name" value="LPXTG_anchor"/>
</dbReference>
<evidence type="ECO:0000313" key="9">
    <source>
        <dbReference type="EMBL" id="ATE52009.1"/>
    </source>
</evidence>
<organism evidence="9 10">
    <name type="scientific">Actinosynnema pretiosum</name>
    <dbReference type="NCBI Taxonomy" id="42197"/>
    <lineage>
        <taxon>Bacteria</taxon>
        <taxon>Bacillati</taxon>
        <taxon>Actinomycetota</taxon>
        <taxon>Actinomycetes</taxon>
        <taxon>Pseudonocardiales</taxon>
        <taxon>Pseudonocardiaceae</taxon>
        <taxon>Actinosynnema</taxon>
    </lineage>
</organism>
<evidence type="ECO:0000256" key="2">
    <source>
        <dbReference type="ARBA" id="ARBA00022525"/>
    </source>
</evidence>
<sequence length="416" mass="43359">MASRLLKRAGAIALGASIALTTAALPASATAIEILPIPRHDPDFAKFHEEGIEVKMSGHKDKDNWLGANLIALKVKEDGKTTGVKAYCVELPTPLENGTPLTEVPWGEHPNSGTKFKENADKINWILQNSYPVKDASVLSEATGKSVSKREAIAATQAAIWHFSDGADLDTTKDRDRQTNEDVKAVYAYLIGEKNVGIKEQPAPSLAITPKTQSGKPGDLIGPFEVSTTAGAVVLKADLPQGVTLVDAAGATLKTAAKGDASASADTKFEKVFVKVPEGAKDGQVSFSLQADAKLNSGRLFVSSDKNKKTQSLVVALPSQVTVKAEATASWKAEQVTTPPTTTSVSTSPSAPAPSSSNPSTPESSTPETSASPVPVAEKDELASTGASIFVPLLIGLGLLGAGAAAMIVMRRRKTA</sequence>
<reference evidence="9" key="1">
    <citation type="submission" date="2017-09" db="EMBL/GenBank/DDBJ databases">
        <title>Complete Genome Sequence of ansamitocin-producing Bacterium Actinosynnema pretiosum X47.</title>
        <authorList>
            <person name="Cao G."/>
            <person name="Zong G."/>
            <person name="Zhong C."/>
            <person name="Fu J."/>
        </authorList>
    </citation>
    <scope>NUCLEOTIDE SEQUENCE [LARGE SCALE GENOMIC DNA]</scope>
    <source>
        <strain evidence="9">X47</strain>
    </source>
</reference>
<evidence type="ECO:0000259" key="8">
    <source>
        <dbReference type="PROSITE" id="PS50847"/>
    </source>
</evidence>
<keyword evidence="6" id="KW-0472">Membrane</keyword>
<keyword evidence="2" id="KW-0964">Secreted</keyword>
<dbReference type="Proteomes" id="UP000218505">
    <property type="component" value="Chromosome"/>
</dbReference>
<feature type="signal peptide" evidence="7">
    <location>
        <begin position="1"/>
        <end position="31"/>
    </location>
</feature>
<feature type="transmembrane region" description="Helical" evidence="6">
    <location>
        <begin position="389"/>
        <end position="410"/>
    </location>
</feature>
<keyword evidence="10" id="KW-1185">Reference proteome</keyword>
<name>A0A290YZ47_9PSEU</name>
<dbReference type="NCBIfam" id="TIGR01167">
    <property type="entry name" value="LPXTG_anchor"/>
    <property type="match status" value="1"/>
</dbReference>
<evidence type="ECO:0000256" key="4">
    <source>
        <dbReference type="ARBA" id="ARBA00023088"/>
    </source>
</evidence>
<dbReference type="RefSeq" id="WP_096491054.1">
    <property type="nucleotide sequence ID" value="NZ_CP023445.1"/>
</dbReference>
<gene>
    <name evidence="9" type="ORF">CNX65_00825</name>
</gene>
<protein>
    <submittedName>
        <fullName evidence="9">TQXA domain protein</fullName>
    </submittedName>
</protein>
<feature type="region of interest" description="Disordered" evidence="5">
    <location>
        <begin position="328"/>
        <end position="378"/>
    </location>
</feature>
<keyword evidence="6" id="KW-1133">Transmembrane helix</keyword>
<feature type="chain" id="PRO_5038618351" evidence="7">
    <location>
        <begin position="32"/>
        <end position="416"/>
    </location>
</feature>
<dbReference type="Gene3D" id="1.10.150.480">
    <property type="match status" value="1"/>
</dbReference>
<evidence type="ECO:0000256" key="7">
    <source>
        <dbReference type="SAM" id="SignalP"/>
    </source>
</evidence>
<evidence type="ECO:0000256" key="5">
    <source>
        <dbReference type="SAM" id="MobiDB-lite"/>
    </source>
</evidence>
<keyword evidence="3 7" id="KW-0732">Signal</keyword>
<evidence type="ECO:0000256" key="3">
    <source>
        <dbReference type="ARBA" id="ARBA00022729"/>
    </source>
</evidence>
<dbReference type="AlphaFoldDB" id="A0A290YZ47"/>
<dbReference type="EMBL" id="CP023445">
    <property type="protein sequence ID" value="ATE52009.1"/>
    <property type="molecule type" value="Genomic_DNA"/>
</dbReference>
<keyword evidence="1" id="KW-0134">Cell wall</keyword>
<dbReference type="InterPro" id="IPR023849">
    <property type="entry name" value="TQXA_dom"/>
</dbReference>
<dbReference type="PROSITE" id="PS50847">
    <property type="entry name" value="GRAM_POS_ANCHORING"/>
    <property type="match status" value="1"/>
</dbReference>
<dbReference type="KEGG" id="apre:CNX65_00825"/>
<dbReference type="NCBIfam" id="TIGR03934">
    <property type="entry name" value="TQXA_dom"/>
    <property type="match status" value="1"/>
</dbReference>
<evidence type="ECO:0000256" key="6">
    <source>
        <dbReference type="SAM" id="Phobius"/>
    </source>
</evidence>
<evidence type="ECO:0000313" key="10">
    <source>
        <dbReference type="Proteomes" id="UP000218505"/>
    </source>
</evidence>
<evidence type="ECO:0000256" key="1">
    <source>
        <dbReference type="ARBA" id="ARBA00022512"/>
    </source>
</evidence>
<dbReference type="Pfam" id="PF08341">
    <property type="entry name" value="TED"/>
    <property type="match status" value="1"/>
</dbReference>
<accession>A0A290YZ47</accession>
<feature type="domain" description="Gram-positive cocci surface proteins LPxTG" evidence="8">
    <location>
        <begin position="382"/>
        <end position="416"/>
    </location>
</feature>
<keyword evidence="4" id="KW-0572">Peptidoglycan-anchor</keyword>
<keyword evidence="6" id="KW-0812">Transmembrane</keyword>
<feature type="compositionally biased region" description="Low complexity" evidence="5">
    <location>
        <begin position="336"/>
        <end position="375"/>
    </location>
</feature>
<proteinExistence type="predicted"/>